<dbReference type="AlphaFoldDB" id="A0AAV9C7H8"/>
<reference evidence="3" key="2">
    <citation type="submission" date="2023-06" db="EMBL/GenBank/DDBJ databases">
        <authorList>
            <person name="Ma L."/>
            <person name="Liu K.-W."/>
            <person name="Li Z."/>
            <person name="Hsiao Y.-Y."/>
            <person name="Qi Y."/>
            <person name="Fu T."/>
            <person name="Tang G."/>
            <person name="Zhang D."/>
            <person name="Sun W.-H."/>
            <person name="Liu D.-K."/>
            <person name="Li Y."/>
            <person name="Chen G.-Z."/>
            <person name="Liu X.-D."/>
            <person name="Liao X.-Y."/>
            <person name="Jiang Y.-T."/>
            <person name="Yu X."/>
            <person name="Hao Y."/>
            <person name="Huang J."/>
            <person name="Zhao X.-W."/>
            <person name="Ke S."/>
            <person name="Chen Y.-Y."/>
            <person name="Wu W.-L."/>
            <person name="Hsu J.-L."/>
            <person name="Lin Y.-F."/>
            <person name="Huang M.-D."/>
            <person name="Li C.-Y."/>
            <person name="Huang L."/>
            <person name="Wang Z.-W."/>
            <person name="Zhao X."/>
            <person name="Zhong W.-Y."/>
            <person name="Peng D.-H."/>
            <person name="Ahmad S."/>
            <person name="Lan S."/>
            <person name="Zhang J.-S."/>
            <person name="Tsai W.-C."/>
            <person name="Van De Peer Y."/>
            <person name="Liu Z.-J."/>
        </authorList>
    </citation>
    <scope>NUCLEOTIDE SEQUENCE</scope>
    <source>
        <strain evidence="3">CP</strain>
        <tissue evidence="3">Leaves</tissue>
    </source>
</reference>
<keyword evidence="4" id="KW-1185">Reference proteome</keyword>
<sequence length="113" mass="12714">MSSVLLNNLTEGDDWADKSVTSSINVSSTSADWTAADKKAAEEELKKWDSCRRTHFDANFLDIQGLLELAAQQAANLMKGKKVEDIRDMFGITNDYTAEEEEKLHEKNAWAFL</sequence>
<dbReference type="InterPro" id="IPR016897">
    <property type="entry name" value="SKP1"/>
</dbReference>
<dbReference type="PANTHER" id="PTHR11165">
    <property type="entry name" value="SKP1"/>
    <property type="match status" value="1"/>
</dbReference>
<dbReference type="GO" id="GO:0006511">
    <property type="term" value="P:ubiquitin-dependent protein catabolic process"/>
    <property type="evidence" value="ECO:0007669"/>
    <property type="project" value="InterPro"/>
</dbReference>
<feature type="domain" description="SKP1 component dimerisation" evidence="2">
    <location>
        <begin position="64"/>
        <end position="111"/>
    </location>
</feature>
<dbReference type="InterPro" id="IPR011333">
    <property type="entry name" value="SKP1/BTB/POZ_sf"/>
</dbReference>
<dbReference type="Gene3D" id="3.30.710.10">
    <property type="entry name" value="Potassium Channel Kv1.1, Chain A"/>
    <property type="match status" value="1"/>
</dbReference>
<protein>
    <submittedName>
        <fullName evidence="3">SKP1-like protein 13</fullName>
    </submittedName>
</protein>
<dbReference type="SUPFAM" id="SSF81382">
    <property type="entry name" value="Skp1 dimerisation domain-like"/>
    <property type="match status" value="1"/>
</dbReference>
<name>A0AAV9C7H8_ACOCL</name>
<dbReference type="InterPro" id="IPR016072">
    <property type="entry name" value="Skp1_comp_dimer"/>
</dbReference>
<evidence type="ECO:0000259" key="2">
    <source>
        <dbReference type="Pfam" id="PF01466"/>
    </source>
</evidence>
<comment type="caution">
    <text evidence="3">The sequence shown here is derived from an EMBL/GenBank/DDBJ whole genome shotgun (WGS) entry which is preliminary data.</text>
</comment>
<proteinExistence type="predicted"/>
<dbReference type="EMBL" id="JAUJYO010000020">
    <property type="protein sequence ID" value="KAK1284846.1"/>
    <property type="molecule type" value="Genomic_DNA"/>
</dbReference>
<gene>
    <name evidence="3" type="primary">ASK13</name>
    <name evidence="3" type="ORF">QJS10_CPB20g02017</name>
</gene>
<accession>A0AAV9C7H8</accession>
<dbReference type="Proteomes" id="UP001180020">
    <property type="component" value="Unassembled WGS sequence"/>
</dbReference>
<evidence type="ECO:0000256" key="1">
    <source>
        <dbReference type="ARBA" id="ARBA00004906"/>
    </source>
</evidence>
<organism evidence="3 4">
    <name type="scientific">Acorus calamus</name>
    <name type="common">Sweet flag</name>
    <dbReference type="NCBI Taxonomy" id="4465"/>
    <lineage>
        <taxon>Eukaryota</taxon>
        <taxon>Viridiplantae</taxon>
        <taxon>Streptophyta</taxon>
        <taxon>Embryophyta</taxon>
        <taxon>Tracheophyta</taxon>
        <taxon>Spermatophyta</taxon>
        <taxon>Magnoliopsida</taxon>
        <taxon>Liliopsida</taxon>
        <taxon>Acoraceae</taxon>
        <taxon>Acorus</taxon>
    </lineage>
</organism>
<reference evidence="3" key="1">
    <citation type="journal article" date="2023" name="Nat. Commun.">
        <title>Diploid and tetraploid genomes of Acorus and the evolution of monocots.</title>
        <authorList>
            <person name="Ma L."/>
            <person name="Liu K.W."/>
            <person name="Li Z."/>
            <person name="Hsiao Y.Y."/>
            <person name="Qi Y."/>
            <person name="Fu T."/>
            <person name="Tang G.D."/>
            <person name="Zhang D."/>
            <person name="Sun W.H."/>
            <person name="Liu D.K."/>
            <person name="Li Y."/>
            <person name="Chen G.Z."/>
            <person name="Liu X.D."/>
            <person name="Liao X.Y."/>
            <person name="Jiang Y.T."/>
            <person name="Yu X."/>
            <person name="Hao Y."/>
            <person name="Huang J."/>
            <person name="Zhao X.W."/>
            <person name="Ke S."/>
            <person name="Chen Y.Y."/>
            <person name="Wu W.L."/>
            <person name="Hsu J.L."/>
            <person name="Lin Y.F."/>
            <person name="Huang M.D."/>
            <person name="Li C.Y."/>
            <person name="Huang L."/>
            <person name="Wang Z.W."/>
            <person name="Zhao X."/>
            <person name="Zhong W.Y."/>
            <person name="Peng D.H."/>
            <person name="Ahmad S."/>
            <person name="Lan S."/>
            <person name="Zhang J.S."/>
            <person name="Tsai W.C."/>
            <person name="Van de Peer Y."/>
            <person name="Liu Z.J."/>
        </authorList>
    </citation>
    <scope>NUCLEOTIDE SEQUENCE</scope>
    <source>
        <strain evidence="3">CP</strain>
    </source>
</reference>
<dbReference type="Pfam" id="PF01466">
    <property type="entry name" value="Skp1"/>
    <property type="match status" value="1"/>
</dbReference>
<evidence type="ECO:0000313" key="4">
    <source>
        <dbReference type="Proteomes" id="UP001180020"/>
    </source>
</evidence>
<dbReference type="InterPro" id="IPR036296">
    <property type="entry name" value="SKP1-like_dim_sf"/>
</dbReference>
<comment type="pathway">
    <text evidence="1">Protein modification; protein ubiquitination.</text>
</comment>
<evidence type="ECO:0000313" key="3">
    <source>
        <dbReference type="EMBL" id="KAK1284846.1"/>
    </source>
</evidence>